<organism evidence="1 2">
    <name type="scientific">Trifolium medium</name>
    <dbReference type="NCBI Taxonomy" id="97028"/>
    <lineage>
        <taxon>Eukaryota</taxon>
        <taxon>Viridiplantae</taxon>
        <taxon>Streptophyta</taxon>
        <taxon>Embryophyta</taxon>
        <taxon>Tracheophyta</taxon>
        <taxon>Spermatophyta</taxon>
        <taxon>Magnoliopsida</taxon>
        <taxon>eudicotyledons</taxon>
        <taxon>Gunneridae</taxon>
        <taxon>Pentapetalae</taxon>
        <taxon>rosids</taxon>
        <taxon>fabids</taxon>
        <taxon>Fabales</taxon>
        <taxon>Fabaceae</taxon>
        <taxon>Papilionoideae</taxon>
        <taxon>50 kb inversion clade</taxon>
        <taxon>NPAAA clade</taxon>
        <taxon>Hologalegina</taxon>
        <taxon>IRL clade</taxon>
        <taxon>Trifolieae</taxon>
        <taxon>Trifolium</taxon>
    </lineage>
</organism>
<dbReference type="PANTHER" id="PTHR10151:SF120">
    <property type="entry name" value="BIS(5'-ADENOSYL)-TRIPHOSPHATASE"/>
    <property type="match status" value="1"/>
</dbReference>
<dbReference type="FunFam" id="3.30.1360.180:FF:000002">
    <property type="entry name" value="Alkaline-phosphatase-like family protein"/>
    <property type="match status" value="1"/>
</dbReference>
<dbReference type="GO" id="GO:0016787">
    <property type="term" value="F:hydrolase activity"/>
    <property type="evidence" value="ECO:0007669"/>
    <property type="project" value="UniProtKB-ARBA"/>
</dbReference>
<comment type="caution">
    <text evidence="1">The sequence shown here is derived from an EMBL/GenBank/DDBJ whole genome shotgun (WGS) entry which is preliminary data.</text>
</comment>
<proteinExistence type="predicted"/>
<sequence length="100" mass="11520">DLVSWVDIKSNWVHSYTPLLAIWPPSNDLSADVVAKMNEGLSSEKVENGNKLKVFLKEDLPQRLHYADSDRILPIIGLVHEGYKVEQSRTGKRVWWFMRG</sequence>
<dbReference type="Proteomes" id="UP000265520">
    <property type="component" value="Unassembled WGS sequence"/>
</dbReference>
<dbReference type="EMBL" id="LXQA010046062">
    <property type="protein sequence ID" value="MCI01401.1"/>
    <property type="molecule type" value="Genomic_DNA"/>
</dbReference>
<dbReference type="SUPFAM" id="SSF53649">
    <property type="entry name" value="Alkaline phosphatase-like"/>
    <property type="match status" value="1"/>
</dbReference>
<dbReference type="AlphaFoldDB" id="A0A392NNG7"/>
<dbReference type="PANTHER" id="PTHR10151">
    <property type="entry name" value="ECTONUCLEOTIDE PYROPHOSPHATASE/PHOSPHODIESTERASE"/>
    <property type="match status" value="1"/>
</dbReference>
<evidence type="ECO:0000313" key="1">
    <source>
        <dbReference type="EMBL" id="MCI01401.1"/>
    </source>
</evidence>
<dbReference type="Pfam" id="PF01663">
    <property type="entry name" value="Phosphodiest"/>
    <property type="match status" value="1"/>
</dbReference>
<dbReference type="InterPro" id="IPR017850">
    <property type="entry name" value="Alkaline_phosphatase_core_sf"/>
</dbReference>
<name>A0A392NNG7_9FABA</name>
<dbReference type="GO" id="GO:0005773">
    <property type="term" value="C:vacuole"/>
    <property type="evidence" value="ECO:0007669"/>
    <property type="project" value="TreeGrafter"/>
</dbReference>
<evidence type="ECO:0000313" key="2">
    <source>
        <dbReference type="Proteomes" id="UP000265520"/>
    </source>
</evidence>
<accession>A0A392NNG7</accession>
<feature type="non-terminal residue" evidence="1">
    <location>
        <position position="1"/>
    </location>
</feature>
<dbReference type="InterPro" id="IPR002591">
    <property type="entry name" value="Phosphodiest/P_Trfase"/>
</dbReference>
<protein>
    <submittedName>
        <fullName evidence="1">Ectonucleotide pyrophosphatase/phosphodiesterase family member 3-like</fullName>
    </submittedName>
</protein>
<keyword evidence="2" id="KW-1185">Reference proteome</keyword>
<dbReference type="Gene3D" id="3.30.1360.180">
    <property type="match status" value="1"/>
</dbReference>
<reference evidence="1 2" key="1">
    <citation type="journal article" date="2018" name="Front. Plant Sci.">
        <title>Red Clover (Trifolium pratense) and Zigzag Clover (T. medium) - A Picture of Genomic Similarities and Differences.</title>
        <authorList>
            <person name="Dluhosova J."/>
            <person name="Istvanek J."/>
            <person name="Nedelnik J."/>
            <person name="Repkova J."/>
        </authorList>
    </citation>
    <scope>NUCLEOTIDE SEQUENCE [LARGE SCALE GENOMIC DNA]</scope>
    <source>
        <strain evidence="2">cv. 10/8</strain>
        <tissue evidence="1">Leaf</tissue>
    </source>
</reference>